<dbReference type="CDD" id="cd15612">
    <property type="entry name" value="PHD_OBE1_like"/>
    <property type="match status" value="1"/>
</dbReference>
<keyword evidence="5 7" id="KW-0175">Coiled coil</keyword>
<keyword evidence="12" id="KW-1185">Reference proteome</keyword>
<keyword evidence="6" id="KW-0539">Nucleus</keyword>
<dbReference type="PANTHER" id="PTHR21736:SF20">
    <property type="entry name" value="PROTEIN OBERON 4"/>
    <property type="match status" value="1"/>
</dbReference>
<sequence length="1194" mass="133440">MKRLRSSEELDSFGEKGVFKDWGRRDEDSSLSRSSSHRSFHYKSENGRKGLSSSSSSRYDRIDDDRESSRPLVRKRSDYDPESYDRRVNYDRYRDGGERGVLSSSPRSGYGSDRIHRSESFSATRREFPKGFRSERDRSRRADSVSSWKRFGLGKDADESTRTGADSVRGSKVLSSENKGNSRSPQGPREAKSPTWSKDLSSENKGNSRSPQGPREAKSPTWSKDSGSEQSKSVEVKKGEYLPAEGGSSSEMEEGELGPEPEPKPDPAQENEPAAEEKCAVGEYPGQKELDNKHQRDDRTVEDGARPESEMELDKDGACVKKQEVGSRKIVKDLVKEVDQSSNGPSYSVEGTHCNEDAAGTTAHNGGSKKEESPRENNNGEEERNKDTFGQKSMPIEEKREEDKGIDVEFKVGDVVLPESNKESSEGSRIPETDLSIFRDGITLNFKDKGKSVAVSSSNGREEEGEKFERDDDLEGPSSRGLELFFRDPVKQPEKSDVSGLNKPKDEKLVLESLDLSLSLPNVLLPINSHNIVQAPGSPSHARSAQSFPSTFLSNSDGFTASMSFSGSQLFTHNPSCSLTHNSVDYEKSVGSKPLFQGVDWNVQPPDDQKHKEVPMDSRVEPNGNGFYHQSQASQSLPNGQGVRGQLRVAEGSSTIPFGLDHQLSLHRQLSGVQSRHQIDGKTPSNSVGSHENGSEYSRDKRRVMRERESGTLYRSSSQNVKEPVGGSEFVEPIITMIVSEPVLLMAKKCSEMTGQVIACLKDSVRDIISNAGKRWQLSAFQKALQNRSDITLEMLLNSNRVQMEILVALRTGLQEFLQRNDILDSDLAEIFLNLRCRNLACRSILPVDECDCKVCAKKSGFCSSCMCLVCSKFDMASNTCSWVGCDVCLHWCHADCALRESYIRNGRSASGPHGSTEMQFHCVACDHPSEMFGFVKEVFQSFAKEWTAETLSKELEYVRRIFSASEDMRGKRLHIVAVRMLSRLANKSDLREVQHQIMGFLTESDSFKSGGNTPLLSGKEVSMKNQEGSNGIAGSSQDAIWFKQLYSEKAPKLERSSSLLPTFSSDQENKHTSDSDSRRSAQKGPVFDELESIVRIKHAEAGMFQTRADDARREAEGLKRIAMAKNEKIEDEYTSRIAKLRLSEAEEMRKQKFEELQVLERAHREYFNMKTRMEADIKDLLSKMEATKRNLSM</sequence>
<feature type="compositionally biased region" description="Basic and acidic residues" evidence="8">
    <location>
        <begin position="460"/>
        <end position="470"/>
    </location>
</feature>
<feature type="domain" description="Oberon-like PHD finger" evidence="9">
    <location>
        <begin position="837"/>
        <end position="960"/>
    </location>
</feature>
<feature type="compositionally biased region" description="Polar residues" evidence="8">
    <location>
        <begin position="194"/>
        <end position="211"/>
    </location>
</feature>
<dbReference type="GO" id="GO:0010468">
    <property type="term" value="P:regulation of gene expression"/>
    <property type="evidence" value="ECO:0007669"/>
    <property type="project" value="TreeGrafter"/>
</dbReference>
<name>A0A834GU34_RHOSS</name>
<feature type="region of interest" description="Disordered" evidence="8">
    <location>
        <begin position="597"/>
        <end position="644"/>
    </location>
</feature>
<feature type="compositionally biased region" description="Polar residues" evidence="8">
    <location>
        <begin position="628"/>
        <end position="639"/>
    </location>
</feature>
<feature type="region of interest" description="Disordered" evidence="8">
    <location>
        <begin position="1012"/>
        <end position="1034"/>
    </location>
</feature>
<proteinExistence type="predicted"/>
<dbReference type="GO" id="GO:0005634">
    <property type="term" value="C:nucleus"/>
    <property type="evidence" value="ECO:0007669"/>
    <property type="project" value="UniProtKB-SubCell"/>
</dbReference>
<dbReference type="GO" id="GO:0010492">
    <property type="term" value="P:maintenance of shoot apical meristem identity"/>
    <property type="evidence" value="ECO:0007669"/>
    <property type="project" value="TreeGrafter"/>
</dbReference>
<evidence type="ECO:0000256" key="2">
    <source>
        <dbReference type="ARBA" id="ARBA00022723"/>
    </source>
</evidence>
<feature type="compositionally biased region" description="Basic and acidic residues" evidence="8">
    <location>
        <begin position="381"/>
        <end position="412"/>
    </location>
</feature>
<dbReference type="InterPro" id="IPR047578">
    <property type="entry name" value="OBE1-like_PHD"/>
</dbReference>
<accession>A0A834GU34</accession>
<feature type="region of interest" description="Disordered" evidence="8">
    <location>
        <begin position="24"/>
        <end position="434"/>
    </location>
</feature>
<feature type="region of interest" description="Disordered" evidence="8">
    <location>
        <begin position="1059"/>
        <end position="1085"/>
    </location>
</feature>
<feature type="compositionally biased region" description="Basic and acidic residues" evidence="8">
    <location>
        <begin position="113"/>
        <end position="143"/>
    </location>
</feature>
<feature type="compositionally biased region" description="Basic and acidic residues" evidence="8">
    <location>
        <begin position="607"/>
        <end position="620"/>
    </location>
</feature>
<feature type="domain" description="Oberon coiled-coil region" evidence="10">
    <location>
        <begin position="1056"/>
        <end position="1182"/>
    </location>
</feature>
<protein>
    <recommendedName>
        <fullName evidence="13">Protein OBERON 4</fullName>
    </recommendedName>
</protein>
<comment type="caution">
    <text evidence="11">The sequence shown here is derived from an EMBL/GenBank/DDBJ whole genome shotgun (WGS) entry which is preliminary data.</text>
</comment>
<dbReference type="PRINTS" id="PR01544">
    <property type="entry name" value="ARATH130DUF"/>
</dbReference>
<dbReference type="AlphaFoldDB" id="A0A834GU34"/>
<feature type="compositionally biased region" description="Polar residues" evidence="8">
    <location>
        <begin position="173"/>
        <end position="185"/>
    </location>
</feature>
<evidence type="ECO:0000259" key="9">
    <source>
        <dbReference type="Pfam" id="PF07227"/>
    </source>
</evidence>
<evidence type="ECO:0000313" key="12">
    <source>
        <dbReference type="Proteomes" id="UP000626092"/>
    </source>
</evidence>
<keyword evidence="2" id="KW-0479">Metal-binding</keyword>
<keyword evidence="4" id="KW-0862">Zinc</keyword>
<feature type="compositionally biased region" description="Basic and acidic residues" evidence="8">
    <location>
        <begin position="275"/>
        <end position="339"/>
    </location>
</feature>
<dbReference type="Pfam" id="PF16312">
    <property type="entry name" value="Oberon_cc"/>
    <property type="match status" value="1"/>
</dbReference>
<dbReference type="Pfam" id="PF07227">
    <property type="entry name" value="PHD_Oberon"/>
    <property type="match status" value="1"/>
</dbReference>
<evidence type="ECO:0000313" key="11">
    <source>
        <dbReference type="EMBL" id="KAF7139035.1"/>
    </source>
</evidence>
<organism evidence="11 12">
    <name type="scientific">Rhododendron simsii</name>
    <name type="common">Sims's rhododendron</name>
    <dbReference type="NCBI Taxonomy" id="118357"/>
    <lineage>
        <taxon>Eukaryota</taxon>
        <taxon>Viridiplantae</taxon>
        <taxon>Streptophyta</taxon>
        <taxon>Embryophyta</taxon>
        <taxon>Tracheophyta</taxon>
        <taxon>Spermatophyta</taxon>
        <taxon>Magnoliopsida</taxon>
        <taxon>eudicotyledons</taxon>
        <taxon>Gunneridae</taxon>
        <taxon>Pentapetalae</taxon>
        <taxon>asterids</taxon>
        <taxon>Ericales</taxon>
        <taxon>Ericaceae</taxon>
        <taxon>Ericoideae</taxon>
        <taxon>Rhodoreae</taxon>
        <taxon>Rhododendron</taxon>
    </lineage>
</organism>
<feature type="compositionally biased region" description="Polar residues" evidence="8">
    <location>
        <begin position="1024"/>
        <end position="1034"/>
    </location>
</feature>
<evidence type="ECO:0000256" key="7">
    <source>
        <dbReference type="SAM" id="Coils"/>
    </source>
</evidence>
<evidence type="ECO:0008006" key="13">
    <source>
        <dbReference type="Google" id="ProtNLM"/>
    </source>
</evidence>
<gene>
    <name evidence="11" type="ORF">RHSIM_Rhsim07G0056400</name>
</gene>
<dbReference type="InterPro" id="IPR004082">
    <property type="entry name" value="OBERON"/>
</dbReference>
<evidence type="ECO:0000256" key="6">
    <source>
        <dbReference type="ARBA" id="ARBA00023242"/>
    </source>
</evidence>
<dbReference type="InterPro" id="IPR032535">
    <property type="entry name" value="Oberon_CC"/>
</dbReference>
<feature type="compositionally biased region" description="Basic and acidic residues" evidence="8">
    <location>
        <begin position="58"/>
        <end position="98"/>
    </location>
</feature>
<evidence type="ECO:0000256" key="1">
    <source>
        <dbReference type="ARBA" id="ARBA00004123"/>
    </source>
</evidence>
<feature type="compositionally biased region" description="Basic and acidic residues" evidence="8">
    <location>
        <begin position="1068"/>
        <end position="1080"/>
    </location>
</feature>
<dbReference type="InterPro" id="IPR032881">
    <property type="entry name" value="Oberon-like_PHD"/>
</dbReference>
<evidence type="ECO:0000256" key="5">
    <source>
        <dbReference type="ARBA" id="ARBA00023054"/>
    </source>
</evidence>
<feature type="compositionally biased region" description="Polar residues" evidence="8">
    <location>
        <begin position="220"/>
        <end position="231"/>
    </location>
</feature>
<dbReference type="EMBL" id="WJXA01000007">
    <property type="protein sequence ID" value="KAF7139035.1"/>
    <property type="molecule type" value="Genomic_DNA"/>
</dbReference>
<comment type="subcellular location">
    <subcellularLocation>
        <location evidence="1">Nucleus</location>
    </subcellularLocation>
</comment>
<dbReference type="Proteomes" id="UP000626092">
    <property type="component" value="Unassembled WGS sequence"/>
</dbReference>
<feature type="compositionally biased region" description="Basic and acidic residues" evidence="8">
    <location>
        <begin position="485"/>
        <end position="502"/>
    </location>
</feature>
<feature type="region of interest" description="Disordered" evidence="8">
    <location>
        <begin position="449"/>
        <end position="502"/>
    </location>
</feature>
<feature type="coiled-coil region" evidence="7">
    <location>
        <begin position="1109"/>
        <end position="1191"/>
    </location>
</feature>
<dbReference type="GO" id="GO:0010071">
    <property type="term" value="P:root meristem specification"/>
    <property type="evidence" value="ECO:0007669"/>
    <property type="project" value="TreeGrafter"/>
</dbReference>
<feature type="compositionally biased region" description="Polar residues" evidence="8">
    <location>
        <begin position="683"/>
        <end position="692"/>
    </location>
</feature>
<feature type="compositionally biased region" description="Basic and acidic residues" evidence="8">
    <location>
        <begin position="420"/>
        <end position="432"/>
    </location>
</feature>
<dbReference type="OrthoDB" id="784473at2759"/>
<dbReference type="GO" id="GO:0010078">
    <property type="term" value="P:maintenance of root meristem identity"/>
    <property type="evidence" value="ECO:0007669"/>
    <property type="project" value="TreeGrafter"/>
</dbReference>
<dbReference type="PANTHER" id="PTHR21736">
    <property type="entry name" value="VERNALIZATION-INSENSITIVE PROTEIN 3"/>
    <property type="match status" value="1"/>
</dbReference>
<keyword evidence="3" id="KW-0863">Zinc-finger</keyword>
<evidence type="ECO:0000256" key="3">
    <source>
        <dbReference type="ARBA" id="ARBA00022771"/>
    </source>
</evidence>
<reference evidence="11" key="1">
    <citation type="submission" date="2019-11" db="EMBL/GenBank/DDBJ databases">
        <authorList>
            <person name="Liu Y."/>
            <person name="Hou J."/>
            <person name="Li T.-Q."/>
            <person name="Guan C.-H."/>
            <person name="Wu X."/>
            <person name="Wu H.-Z."/>
            <person name="Ling F."/>
            <person name="Zhang R."/>
            <person name="Shi X.-G."/>
            <person name="Ren J.-P."/>
            <person name="Chen E.-F."/>
            <person name="Sun J.-M."/>
        </authorList>
    </citation>
    <scope>NUCLEOTIDE SEQUENCE</scope>
    <source>
        <strain evidence="11">Adult_tree_wgs_1</strain>
        <tissue evidence="11">Leaves</tissue>
    </source>
</reference>
<evidence type="ECO:0000259" key="10">
    <source>
        <dbReference type="Pfam" id="PF16312"/>
    </source>
</evidence>
<evidence type="ECO:0000256" key="4">
    <source>
        <dbReference type="ARBA" id="ARBA00022833"/>
    </source>
</evidence>
<feature type="region of interest" description="Disordered" evidence="8">
    <location>
        <begin position="669"/>
        <end position="724"/>
    </location>
</feature>
<dbReference type="GO" id="GO:0008270">
    <property type="term" value="F:zinc ion binding"/>
    <property type="evidence" value="ECO:0007669"/>
    <property type="project" value="UniProtKB-KW"/>
</dbReference>
<evidence type="ECO:0000256" key="8">
    <source>
        <dbReference type="SAM" id="MobiDB-lite"/>
    </source>
</evidence>